<evidence type="ECO:0000313" key="3">
    <source>
        <dbReference type="Proteomes" id="UP000288669"/>
    </source>
</evidence>
<keyword evidence="1" id="KW-1133">Transmembrane helix</keyword>
<sequence length="72" mass="8405">MKDMESLFTQYKERVIGLLIGFVLALLLVIFGFWQTILVIILSMIGYGVGYCKERHLSLRDIINKWIQRGEN</sequence>
<dbReference type="EMBL" id="NGJZ01000002">
    <property type="protein sequence ID" value="RSU07166.1"/>
    <property type="molecule type" value="Genomic_DNA"/>
</dbReference>
<name>A0A430AGV7_9ENTE</name>
<gene>
    <name evidence="2" type="ORF">CBF30_07900</name>
</gene>
<dbReference type="RefSeq" id="WP_126824794.1">
    <property type="nucleotide sequence ID" value="NZ_JBHLWU010000002.1"/>
</dbReference>
<feature type="transmembrane region" description="Helical" evidence="1">
    <location>
        <begin position="20"/>
        <end position="50"/>
    </location>
</feature>
<evidence type="ECO:0000256" key="1">
    <source>
        <dbReference type="SAM" id="Phobius"/>
    </source>
</evidence>
<proteinExistence type="predicted"/>
<dbReference type="Proteomes" id="UP000288669">
    <property type="component" value="Unassembled WGS sequence"/>
</dbReference>
<protein>
    <recommendedName>
        <fullName evidence="4">DUF2273 domain-containing protein</fullName>
    </recommendedName>
</protein>
<keyword evidence="3" id="KW-1185">Reference proteome</keyword>
<evidence type="ECO:0008006" key="4">
    <source>
        <dbReference type="Google" id="ProtNLM"/>
    </source>
</evidence>
<reference evidence="2 3" key="1">
    <citation type="submission" date="2017-05" db="EMBL/GenBank/DDBJ databases">
        <title>Vagococcus spp. assemblies.</title>
        <authorList>
            <person name="Gulvik C.A."/>
        </authorList>
    </citation>
    <scope>NUCLEOTIDE SEQUENCE [LARGE SCALE GENOMIC DNA]</scope>
    <source>
        <strain evidence="2 3">DSM 24756</strain>
    </source>
</reference>
<comment type="caution">
    <text evidence="2">The sequence shown here is derived from an EMBL/GenBank/DDBJ whole genome shotgun (WGS) entry which is preliminary data.</text>
</comment>
<organism evidence="2 3">
    <name type="scientific">Vagococcus entomophilus</name>
    <dbReference type="NCBI Taxonomy" id="1160095"/>
    <lineage>
        <taxon>Bacteria</taxon>
        <taxon>Bacillati</taxon>
        <taxon>Bacillota</taxon>
        <taxon>Bacilli</taxon>
        <taxon>Lactobacillales</taxon>
        <taxon>Enterococcaceae</taxon>
        <taxon>Vagococcus</taxon>
    </lineage>
</organism>
<keyword evidence="1" id="KW-0472">Membrane</keyword>
<accession>A0A430AGV7</accession>
<keyword evidence="1" id="KW-0812">Transmembrane</keyword>
<dbReference type="AlphaFoldDB" id="A0A430AGV7"/>
<dbReference type="Pfam" id="PF10031">
    <property type="entry name" value="DUF2273"/>
    <property type="match status" value="1"/>
</dbReference>
<evidence type="ECO:0000313" key="2">
    <source>
        <dbReference type="EMBL" id="RSU07166.1"/>
    </source>
</evidence>
<dbReference type="InterPro" id="IPR018730">
    <property type="entry name" value="DUF2273"/>
</dbReference>